<sequence>MITKIKITPLEPVTRMKVTVTFMQMTSPPRGTPLSLPEGWFIEDDVKPTIAEYRMLQDRVGRDYCWWMRQAASDATLGTFLATAPVQIGLLRQGEAVRGFFELDLTNPLDINLVYFGLFPDAVGHGVGRAFLDSVVRKAWGQGTLTLRVNTCTADHPRALPLYQQAGFVIVRAVEEVWDVPQRLGLTIPEKFLV</sequence>
<dbReference type="InterPro" id="IPR016181">
    <property type="entry name" value="Acyl_CoA_acyltransferase"/>
</dbReference>
<evidence type="ECO:0000313" key="3">
    <source>
        <dbReference type="Proteomes" id="UP000029448"/>
    </source>
</evidence>
<dbReference type="STRING" id="104102.AtDm6_0469"/>
<dbReference type="AlphaFoldDB" id="A0A094YW16"/>
<dbReference type="GeneID" id="89476986"/>
<organism evidence="2 3">
    <name type="scientific">Acetobacter tropicalis</name>
    <dbReference type="NCBI Taxonomy" id="104102"/>
    <lineage>
        <taxon>Bacteria</taxon>
        <taxon>Pseudomonadati</taxon>
        <taxon>Pseudomonadota</taxon>
        <taxon>Alphaproteobacteria</taxon>
        <taxon>Acetobacterales</taxon>
        <taxon>Acetobacteraceae</taxon>
        <taxon>Acetobacter</taxon>
    </lineage>
</organism>
<evidence type="ECO:0000259" key="1">
    <source>
        <dbReference type="PROSITE" id="PS51186"/>
    </source>
</evidence>
<feature type="domain" description="N-acetyltransferase" evidence="1">
    <location>
        <begin position="51"/>
        <end position="189"/>
    </location>
</feature>
<gene>
    <name evidence="2" type="ORF">AtDm6_0469</name>
</gene>
<dbReference type="Proteomes" id="UP000029448">
    <property type="component" value="Unassembled WGS sequence"/>
</dbReference>
<proteinExistence type="predicted"/>
<dbReference type="PROSITE" id="PS51186">
    <property type="entry name" value="GNAT"/>
    <property type="match status" value="1"/>
</dbReference>
<dbReference type="Pfam" id="PF00583">
    <property type="entry name" value="Acetyltransf_1"/>
    <property type="match status" value="1"/>
</dbReference>
<keyword evidence="3" id="KW-1185">Reference proteome</keyword>
<dbReference type="PATRIC" id="fig|104102.7.peg.465"/>
<evidence type="ECO:0000313" key="2">
    <source>
        <dbReference type="EMBL" id="KGB26190.1"/>
    </source>
</evidence>
<dbReference type="EMBL" id="JOKM01000017">
    <property type="protein sequence ID" value="KGB26190.1"/>
    <property type="molecule type" value="Genomic_DNA"/>
</dbReference>
<dbReference type="Gene3D" id="3.40.630.30">
    <property type="match status" value="1"/>
</dbReference>
<dbReference type="GO" id="GO:0016747">
    <property type="term" value="F:acyltransferase activity, transferring groups other than amino-acyl groups"/>
    <property type="evidence" value="ECO:0007669"/>
    <property type="project" value="InterPro"/>
</dbReference>
<dbReference type="SUPFAM" id="SSF55729">
    <property type="entry name" value="Acyl-CoA N-acyltransferases (Nat)"/>
    <property type="match status" value="1"/>
</dbReference>
<reference evidence="2 3" key="1">
    <citation type="submission" date="2014-06" db="EMBL/GenBank/DDBJ databases">
        <title>Functional and comparative genomic analyses of the Drosophila gut microbiota identify candidate symbiosis factors.</title>
        <authorList>
            <person name="Newell P.D."/>
            <person name="Chaston J.M."/>
            <person name="Douglas A.E."/>
        </authorList>
    </citation>
    <scope>NUCLEOTIDE SEQUENCE [LARGE SCALE GENOMIC DNA]</scope>
    <source>
        <strain evidence="2 3">DmCS_006</strain>
    </source>
</reference>
<dbReference type="InterPro" id="IPR000182">
    <property type="entry name" value="GNAT_dom"/>
</dbReference>
<comment type="caution">
    <text evidence="2">The sequence shown here is derived from an EMBL/GenBank/DDBJ whole genome shotgun (WGS) entry which is preliminary data.</text>
</comment>
<protein>
    <submittedName>
        <fullName evidence="2">GCN5-related N-acetyltransferase</fullName>
    </submittedName>
</protein>
<keyword evidence="2" id="KW-0808">Transferase</keyword>
<accession>A0A094YW16</accession>
<name>A0A094YW16_9PROT</name>
<dbReference type="RefSeq" id="WP_035377752.1">
    <property type="nucleotide sequence ID" value="NZ_JACAOJ010000010.1"/>
</dbReference>